<comment type="similarity">
    <text evidence="3">Belongs to the bacterial microcompartments protein family.</text>
</comment>
<gene>
    <name evidence="6" type="primary">eutM</name>
</gene>
<evidence type="ECO:0000313" key="6">
    <source>
        <dbReference type="EMBL" id="ABH04902.1"/>
    </source>
</evidence>
<evidence type="ECO:0000259" key="5">
    <source>
        <dbReference type="PROSITE" id="PS51930"/>
    </source>
</evidence>
<proteinExistence type="inferred from homology"/>
<feature type="domain" description="BMC" evidence="5">
    <location>
        <begin position="31"/>
        <end position="113"/>
    </location>
</feature>
<comment type="subcellular location">
    <subcellularLocation>
        <location evidence="1">Bacterial microcompartment</location>
    </subcellularLocation>
</comment>
<dbReference type="Pfam" id="PF00936">
    <property type="entry name" value="BMC"/>
    <property type="match status" value="2"/>
</dbReference>
<feature type="region of interest" description="Disordered" evidence="4">
    <location>
        <begin position="1"/>
        <end position="24"/>
    </location>
</feature>
<evidence type="ECO:0000256" key="3">
    <source>
        <dbReference type="PROSITE-ProRule" id="PRU01278"/>
    </source>
</evidence>
<dbReference type="InterPro" id="IPR050575">
    <property type="entry name" value="BMC_shell"/>
</dbReference>
<dbReference type="Gene3D" id="3.30.70.1710">
    <property type="match status" value="2"/>
</dbReference>
<sequence length="209" mass="21401">MPASAEPSLRQRTTSASGPTVERGGRTMKHAIGLLEIENVTKGILAADTMLKSGNVELVVAQPMCPGKYIVLVSGDVGAVQSAVRSGQAVAKESVVNDFVLPNVHPSIFPALNGCSEVKQIRALGVIETYSVASAVVAADTAVKAAGVELIEIRLARGLGGKSIISLTGDVGAVSAAIQAGSHVIKESGFLVDQIVIPAPHKGLQASIF</sequence>
<dbReference type="InterPro" id="IPR011238">
    <property type="entry name" value="Micro_shell_prot_PduT"/>
</dbReference>
<evidence type="ECO:0000256" key="4">
    <source>
        <dbReference type="SAM" id="MobiDB-lite"/>
    </source>
</evidence>
<dbReference type="EMBL" id="DQ831236">
    <property type="protein sequence ID" value="ABH04902.1"/>
    <property type="molecule type" value="Genomic_DNA"/>
</dbReference>
<dbReference type="InterPro" id="IPR044872">
    <property type="entry name" value="CcmK/CsoS1_BMC"/>
</dbReference>
<dbReference type="PIRSF" id="PIRSF034834">
    <property type="entry name" value="PduT"/>
    <property type="match status" value="1"/>
</dbReference>
<dbReference type="CDD" id="cd07054">
    <property type="entry name" value="BMC_PduT_repeat2"/>
    <property type="match status" value="1"/>
</dbReference>
<name>Q0PIB5_HELMO</name>
<feature type="domain" description="BMC" evidence="5">
    <location>
        <begin position="123"/>
        <end position="209"/>
    </location>
</feature>
<dbReference type="PANTHER" id="PTHR33941:SF11">
    <property type="entry name" value="BACTERIAL MICROCOMPARTMENT SHELL PROTEIN PDUJ"/>
    <property type="match status" value="1"/>
</dbReference>
<dbReference type="SMART" id="SM00877">
    <property type="entry name" value="BMC"/>
    <property type="match status" value="2"/>
</dbReference>
<dbReference type="GO" id="GO:0031469">
    <property type="term" value="C:bacterial microcompartment"/>
    <property type="evidence" value="ECO:0007669"/>
    <property type="project" value="UniProtKB-SubCell"/>
</dbReference>
<organism evidence="6">
    <name type="scientific">Heliobacterium mobile</name>
    <name type="common">Heliobacillus mobilis</name>
    <dbReference type="NCBI Taxonomy" id="28064"/>
    <lineage>
        <taxon>Bacteria</taxon>
        <taxon>Bacillati</taxon>
        <taxon>Bacillota</taxon>
        <taxon>Clostridia</taxon>
        <taxon>Eubacteriales</taxon>
        <taxon>Heliobacteriaceae</taxon>
        <taxon>Heliobacterium</taxon>
    </lineage>
</organism>
<accession>Q0PIB5</accession>
<reference evidence="6" key="1">
    <citation type="journal article" date="2006" name="Proc. Natl. Acad. Sci. U.S.A.">
        <title>The cyanobacterial genome core and the origin of photosynthesis.</title>
        <authorList>
            <person name="Mulkidjanian A.Y."/>
            <person name="Koonin E.V."/>
            <person name="Makarova K.S."/>
            <person name="Mekhedov S.L."/>
            <person name="Sorokin A."/>
            <person name="Wolf Y.I."/>
            <person name="Dufresne A."/>
            <person name="Partensky F."/>
            <person name="Burd H."/>
            <person name="Kaznadzey D."/>
            <person name="Haselkorn R."/>
            <person name="Galperin M.Y."/>
        </authorList>
    </citation>
    <scope>NUCLEOTIDE SEQUENCE</scope>
</reference>
<dbReference type="SUPFAM" id="SSF143414">
    <property type="entry name" value="CcmK-like"/>
    <property type="match status" value="2"/>
</dbReference>
<dbReference type="PROSITE" id="PS51930">
    <property type="entry name" value="BMC_2"/>
    <property type="match status" value="2"/>
</dbReference>
<keyword evidence="2" id="KW-1283">Bacterial microcompartment</keyword>
<evidence type="ECO:0000256" key="1">
    <source>
        <dbReference type="ARBA" id="ARBA00024322"/>
    </source>
</evidence>
<dbReference type="PANTHER" id="PTHR33941">
    <property type="entry name" value="PROPANEDIOL UTILIZATION PROTEIN PDUA"/>
    <property type="match status" value="1"/>
</dbReference>
<dbReference type="CDD" id="cd07053">
    <property type="entry name" value="BMC_PduT_repeat1"/>
    <property type="match status" value="1"/>
</dbReference>
<protein>
    <submittedName>
        <fullName evidence="6">Ethanolamine utilization protein eutM</fullName>
    </submittedName>
</protein>
<evidence type="ECO:0000256" key="2">
    <source>
        <dbReference type="ARBA" id="ARBA00024446"/>
    </source>
</evidence>
<dbReference type="AlphaFoldDB" id="Q0PIB5"/>
<dbReference type="InterPro" id="IPR000249">
    <property type="entry name" value="BMC_dom"/>
</dbReference>
<dbReference type="InterPro" id="IPR037233">
    <property type="entry name" value="CcmK-like_sf"/>
</dbReference>